<feature type="region of interest" description="Disordered" evidence="1">
    <location>
        <begin position="83"/>
        <end position="106"/>
    </location>
</feature>
<dbReference type="EMBL" id="VXIS01000085">
    <property type="protein sequence ID" value="KAA8906809.1"/>
    <property type="molecule type" value="Genomic_DNA"/>
</dbReference>
<evidence type="ECO:0000313" key="2">
    <source>
        <dbReference type="EMBL" id="KAA8906809.1"/>
    </source>
</evidence>
<comment type="caution">
    <text evidence="2">The sequence shown here is derived from an EMBL/GenBank/DDBJ whole genome shotgun (WGS) entry which is preliminary data.</text>
</comment>
<feature type="region of interest" description="Disordered" evidence="1">
    <location>
        <begin position="127"/>
        <end position="180"/>
    </location>
</feature>
<proteinExistence type="predicted"/>
<dbReference type="InParanoid" id="A0A5J5EXF3"/>
<organism evidence="2 3">
    <name type="scientific">Sphaerosporella brunnea</name>
    <dbReference type="NCBI Taxonomy" id="1250544"/>
    <lineage>
        <taxon>Eukaryota</taxon>
        <taxon>Fungi</taxon>
        <taxon>Dikarya</taxon>
        <taxon>Ascomycota</taxon>
        <taxon>Pezizomycotina</taxon>
        <taxon>Pezizomycetes</taxon>
        <taxon>Pezizales</taxon>
        <taxon>Pyronemataceae</taxon>
        <taxon>Sphaerosporella</taxon>
    </lineage>
</organism>
<keyword evidence="3" id="KW-1185">Reference proteome</keyword>
<reference evidence="2 3" key="1">
    <citation type="submission" date="2019-09" db="EMBL/GenBank/DDBJ databases">
        <title>Draft genome of the ectomycorrhizal ascomycete Sphaerosporella brunnea.</title>
        <authorList>
            <consortium name="DOE Joint Genome Institute"/>
            <person name="Benucci G.M."/>
            <person name="Marozzi G."/>
            <person name="Antonielli L."/>
            <person name="Sanchez S."/>
            <person name="Marco P."/>
            <person name="Wang X."/>
            <person name="Falini L.B."/>
            <person name="Barry K."/>
            <person name="Haridas S."/>
            <person name="Lipzen A."/>
            <person name="Labutti K."/>
            <person name="Grigoriev I.V."/>
            <person name="Murat C."/>
            <person name="Martin F."/>
            <person name="Albertini E."/>
            <person name="Donnini D."/>
            <person name="Bonito G."/>
        </authorList>
    </citation>
    <scope>NUCLEOTIDE SEQUENCE [LARGE SCALE GENOMIC DNA]</scope>
    <source>
        <strain evidence="2 3">Sb_GMNB300</strain>
    </source>
</reference>
<evidence type="ECO:0000256" key="1">
    <source>
        <dbReference type="SAM" id="MobiDB-lite"/>
    </source>
</evidence>
<feature type="compositionally biased region" description="Basic residues" evidence="1">
    <location>
        <begin position="148"/>
        <end position="160"/>
    </location>
</feature>
<feature type="compositionally biased region" description="Basic and acidic residues" evidence="1">
    <location>
        <begin position="161"/>
        <end position="172"/>
    </location>
</feature>
<protein>
    <submittedName>
        <fullName evidence="2">Uncharacterized protein</fullName>
    </submittedName>
</protein>
<sequence>MNGQHRASIEPCSVGHAGPRATLHAEHASQPSRADLFFFSFAVLARSEDVVRAALFPAPSQGSVKNRRCKTFRKSSSEATLITPISQGSSLGQSTMISNNDGFNSRLRSPDPWSPLSLLGISRGTQSSTVSVQNNHHRDPCTICHASPRYRAHSKKKKKRDRDDKMRLDKKSHAGARLPPTKDGINFVIPHCYGGPRNIVARRFAICKTYNSCHQGPIASNLTRIR</sequence>
<gene>
    <name evidence="2" type="ORF">FN846DRAFT_709087</name>
</gene>
<dbReference type="Proteomes" id="UP000326924">
    <property type="component" value="Unassembled WGS sequence"/>
</dbReference>
<evidence type="ECO:0000313" key="3">
    <source>
        <dbReference type="Proteomes" id="UP000326924"/>
    </source>
</evidence>
<accession>A0A5J5EXF3</accession>
<name>A0A5J5EXF3_9PEZI</name>
<dbReference type="AlphaFoldDB" id="A0A5J5EXF3"/>